<dbReference type="Proteomes" id="UP000680815">
    <property type="component" value="Unassembled WGS sequence"/>
</dbReference>
<comment type="caution">
    <text evidence="2">The sequence shown here is derived from an EMBL/GenBank/DDBJ whole genome shotgun (WGS) entry which is preliminary data.</text>
</comment>
<sequence>MGGPGALFGSLDPALLADPLGFLSAEHARQRALLGHLERFARKPGRRGRVAMARALAAWLAHDLPLHLRDEEESLFPRLPAVIAPLVDTLAADGRVAARQCAMLQADLLAIARGHPAPARFLPAALDFAAAYRRHLALEEAELLPAARRILNTTERDAIAGEMAARRDQGGTDA</sequence>
<evidence type="ECO:0000313" key="2">
    <source>
        <dbReference type="EMBL" id="MBP0464279.1"/>
    </source>
</evidence>
<dbReference type="Pfam" id="PF01814">
    <property type="entry name" value="Hemerythrin"/>
    <property type="match status" value="1"/>
</dbReference>
<proteinExistence type="predicted"/>
<feature type="domain" description="Hemerythrin-like" evidence="1">
    <location>
        <begin position="20"/>
        <end position="147"/>
    </location>
</feature>
<reference evidence="2 3" key="1">
    <citation type="submission" date="2021-03" db="EMBL/GenBank/DDBJ databases">
        <authorList>
            <person name="So Y."/>
        </authorList>
    </citation>
    <scope>NUCLEOTIDE SEQUENCE [LARGE SCALE GENOMIC DNA]</scope>
    <source>
        <strain evidence="2 3">PWR1</strain>
    </source>
</reference>
<evidence type="ECO:0000313" key="3">
    <source>
        <dbReference type="Proteomes" id="UP000680815"/>
    </source>
</evidence>
<name>A0ABS4ASR1_9PROT</name>
<gene>
    <name evidence="2" type="ORF">J5Y09_10170</name>
</gene>
<accession>A0ABS4ASR1</accession>
<evidence type="ECO:0000259" key="1">
    <source>
        <dbReference type="Pfam" id="PF01814"/>
    </source>
</evidence>
<dbReference type="RefSeq" id="WP_209351652.1">
    <property type="nucleotide sequence ID" value="NZ_JAGIYZ010000008.1"/>
</dbReference>
<dbReference type="EMBL" id="JAGIYZ010000008">
    <property type="protein sequence ID" value="MBP0464279.1"/>
    <property type="molecule type" value="Genomic_DNA"/>
</dbReference>
<organism evidence="2 3">
    <name type="scientific">Roseomonas nitratireducens</name>
    <dbReference type="NCBI Taxonomy" id="2820810"/>
    <lineage>
        <taxon>Bacteria</taxon>
        <taxon>Pseudomonadati</taxon>
        <taxon>Pseudomonadota</taxon>
        <taxon>Alphaproteobacteria</taxon>
        <taxon>Acetobacterales</taxon>
        <taxon>Roseomonadaceae</taxon>
        <taxon>Roseomonas</taxon>
    </lineage>
</organism>
<keyword evidence="3" id="KW-1185">Reference proteome</keyword>
<dbReference type="InterPro" id="IPR012312">
    <property type="entry name" value="Hemerythrin-like"/>
</dbReference>
<protein>
    <submittedName>
        <fullName evidence="2">Hemerythrin domain-containing protein</fullName>
    </submittedName>
</protein>
<dbReference type="Gene3D" id="1.20.120.520">
    <property type="entry name" value="nmb1532 protein domain like"/>
    <property type="match status" value="1"/>
</dbReference>